<dbReference type="AlphaFoldDB" id="A0A1L3GJN5"/>
<evidence type="ECO:0000313" key="12">
    <source>
        <dbReference type="EMBL" id="APG26129.1"/>
    </source>
</evidence>
<dbReference type="InterPro" id="IPR023079">
    <property type="entry name" value="SBPase"/>
</dbReference>
<feature type="binding site" evidence="9">
    <location>
        <begin position="117"/>
        <end position="120"/>
    </location>
    <ligand>
        <name>substrate</name>
    </ligand>
</feature>
<dbReference type="GO" id="GO:0000287">
    <property type="term" value="F:magnesium ion binding"/>
    <property type="evidence" value="ECO:0007669"/>
    <property type="project" value="UniProtKB-UniRule"/>
</dbReference>
<dbReference type="SUPFAM" id="SSF56655">
    <property type="entry name" value="Carbohydrate phosphatase"/>
    <property type="match status" value="1"/>
</dbReference>
<dbReference type="KEGG" id="pace:A6070_10145"/>
<comment type="catalytic activity">
    <reaction evidence="1 9">
        <text>beta-D-fructose 1,6-bisphosphate + H2O = beta-D-fructose 6-phosphate + phosphate</text>
        <dbReference type="Rhea" id="RHEA:11064"/>
        <dbReference type="ChEBI" id="CHEBI:15377"/>
        <dbReference type="ChEBI" id="CHEBI:32966"/>
        <dbReference type="ChEBI" id="CHEBI:43474"/>
        <dbReference type="ChEBI" id="CHEBI:57634"/>
        <dbReference type="EC" id="3.1.3.11"/>
    </reaction>
</comment>
<feature type="binding site" evidence="9">
    <location>
        <position position="262"/>
    </location>
    <ligand>
        <name>Mg(2+)</name>
        <dbReference type="ChEBI" id="CHEBI:18420"/>
        <label>2</label>
    </ligand>
</feature>
<keyword evidence="4 9" id="KW-0963">Cytoplasm</keyword>
<gene>
    <name evidence="9" type="primary">fbp</name>
    <name evidence="12" type="ORF">A7E75_01530</name>
</gene>
<reference evidence="12 13" key="1">
    <citation type="journal article" date="2017" name="Genome Announc.">
        <title>Complete Genome Sequences of Two Acetylene-Fermenting Pelobacter acetylenicus Strains.</title>
        <authorList>
            <person name="Sutton J.M."/>
            <person name="Baesman S.M."/>
            <person name="Fierst J.L."/>
            <person name="Poret-Peterson A.T."/>
            <person name="Oremland R.S."/>
            <person name="Dunlap D.S."/>
            <person name="Akob D.M."/>
        </authorList>
    </citation>
    <scope>NUCLEOTIDE SEQUENCE [LARGE SCALE GENOMIC DNA]</scope>
    <source>
        <strain evidence="12 13">DSM 3247</strain>
    </source>
</reference>
<evidence type="ECO:0000259" key="11">
    <source>
        <dbReference type="Pfam" id="PF18913"/>
    </source>
</evidence>
<dbReference type="PANTHER" id="PTHR11556">
    <property type="entry name" value="FRUCTOSE-1,6-BISPHOSPHATASE-RELATED"/>
    <property type="match status" value="1"/>
</dbReference>
<evidence type="ECO:0000256" key="1">
    <source>
        <dbReference type="ARBA" id="ARBA00001273"/>
    </source>
</evidence>
<dbReference type="GO" id="GO:0005829">
    <property type="term" value="C:cytosol"/>
    <property type="evidence" value="ECO:0007669"/>
    <property type="project" value="TreeGrafter"/>
</dbReference>
<dbReference type="HAMAP" id="MF_01855">
    <property type="entry name" value="FBPase_class1"/>
    <property type="match status" value="1"/>
</dbReference>
<keyword evidence="6 9" id="KW-0378">Hydrolase</keyword>
<evidence type="ECO:0000256" key="3">
    <source>
        <dbReference type="ARBA" id="ARBA00010941"/>
    </source>
</evidence>
<feature type="binding site" evidence="9">
    <location>
        <position position="225"/>
    </location>
    <ligand>
        <name>substrate</name>
    </ligand>
</feature>
<feature type="binding site" evidence="9">
    <location>
        <position position="256"/>
    </location>
    <ligand>
        <name>substrate</name>
    </ligand>
</feature>
<dbReference type="PIRSF" id="PIRSF000904">
    <property type="entry name" value="FBPtase_SBPase"/>
    <property type="match status" value="1"/>
</dbReference>
<evidence type="ECO:0000256" key="4">
    <source>
        <dbReference type="ARBA" id="ARBA00022490"/>
    </source>
</evidence>
<dbReference type="GO" id="GO:0006094">
    <property type="term" value="P:gluconeogenesis"/>
    <property type="evidence" value="ECO:0007669"/>
    <property type="project" value="UniProtKB-UniRule"/>
</dbReference>
<name>A0A1L3GJN5_SYNAC</name>
<dbReference type="InterPro" id="IPR044015">
    <property type="entry name" value="FBPase_C_dom"/>
</dbReference>
<comment type="subcellular location">
    <subcellularLocation>
        <location evidence="9">Cytoplasm</location>
    </subcellularLocation>
</comment>
<feature type="domain" description="Fructose-1-6-bisphosphatase class I N-terminal" evidence="10">
    <location>
        <begin position="13"/>
        <end position="181"/>
    </location>
</feature>
<dbReference type="InterPro" id="IPR000146">
    <property type="entry name" value="FBPase_class-1"/>
</dbReference>
<evidence type="ECO:0000256" key="2">
    <source>
        <dbReference type="ARBA" id="ARBA00005215"/>
    </source>
</evidence>
<dbReference type="InterPro" id="IPR020548">
    <property type="entry name" value="Fructose_bisphosphatase_AS"/>
</dbReference>
<dbReference type="Pfam" id="PF18913">
    <property type="entry name" value="FBPase_C"/>
    <property type="match status" value="1"/>
</dbReference>
<dbReference type="PROSITE" id="PS00124">
    <property type="entry name" value="FBPASE"/>
    <property type="match status" value="1"/>
</dbReference>
<organism evidence="12 13">
    <name type="scientific">Syntrophotalea acetylenica</name>
    <name type="common">Pelobacter acetylenicus</name>
    <dbReference type="NCBI Taxonomy" id="29542"/>
    <lineage>
        <taxon>Bacteria</taxon>
        <taxon>Pseudomonadati</taxon>
        <taxon>Thermodesulfobacteriota</taxon>
        <taxon>Desulfuromonadia</taxon>
        <taxon>Desulfuromonadales</taxon>
        <taxon>Syntrophotaleaceae</taxon>
        <taxon>Syntrophotalea</taxon>
    </lineage>
</organism>
<dbReference type="Gene3D" id="3.40.190.80">
    <property type="match status" value="1"/>
</dbReference>
<sequence>MEATAGQAGKTKFQIDLRRYLREDGEDEQLIHLICEIAEASKYIINSIRTGDLGVAGTSNLYGEQQLALDVLSDRILRKRLAQSGVVSNVVSEETADIVFIAPHRTGNFSVAYDPLDGSSLVDVNLAVGTIVSIYRGCDLMQPGTKQVAALYILYGPRTTLVYTTGHGVHEFGMNQLMEYTLLRRNVRMEPKASIYAPGGLRSLYTPGTDKFVRQLESNGVKLRYSGGLVPDFNQILMKGKGVFFYPHLQNAPQGKLRLLFELNPMAFLMEQAGGAASNGRQRILDLVPQKFDERSPFFCGCRDDVAMAEACIREEG</sequence>
<evidence type="ECO:0000313" key="13">
    <source>
        <dbReference type="Proteomes" id="UP000182264"/>
    </source>
</evidence>
<dbReference type="NCBIfam" id="NF006783">
    <property type="entry name" value="PRK09293.2-4"/>
    <property type="match status" value="1"/>
</dbReference>
<evidence type="ECO:0000259" key="10">
    <source>
        <dbReference type="Pfam" id="PF00316"/>
    </source>
</evidence>
<feature type="binding site" evidence="9">
    <location>
        <position position="117"/>
    </location>
    <ligand>
        <name>Mg(2+)</name>
        <dbReference type="ChEBI" id="CHEBI:18420"/>
        <label>2</label>
    </ligand>
</feature>
<evidence type="ECO:0000256" key="8">
    <source>
        <dbReference type="ARBA" id="ARBA00023277"/>
    </source>
</evidence>
<evidence type="ECO:0000256" key="5">
    <source>
        <dbReference type="ARBA" id="ARBA00022723"/>
    </source>
</evidence>
<dbReference type="EMBL" id="CP015518">
    <property type="protein sequence ID" value="APG26129.1"/>
    <property type="molecule type" value="Genomic_DNA"/>
</dbReference>
<dbReference type="Pfam" id="PF00316">
    <property type="entry name" value="FBPase"/>
    <property type="match status" value="1"/>
</dbReference>
<feature type="binding site" evidence="9">
    <location>
        <position position="114"/>
    </location>
    <ligand>
        <name>Mg(2+)</name>
        <dbReference type="ChEBI" id="CHEBI:18420"/>
        <label>2</label>
    </ligand>
</feature>
<comment type="caution">
    <text evidence="9">Lacks conserved residue(s) required for the propagation of feature annotation.</text>
</comment>
<feature type="domain" description="Fructose-1-6-bisphosphatase class 1 C-terminal" evidence="11">
    <location>
        <begin position="190"/>
        <end position="313"/>
    </location>
</feature>
<dbReference type="STRING" id="29542.A6070_10145"/>
<dbReference type="PANTHER" id="PTHR11556:SF35">
    <property type="entry name" value="SEDOHEPTULOSE-1,7-BISPHOSPHATASE, CHLOROPLASTIC"/>
    <property type="match status" value="1"/>
</dbReference>
<dbReference type="OrthoDB" id="9806756at2"/>
<evidence type="ECO:0000256" key="7">
    <source>
        <dbReference type="ARBA" id="ARBA00022842"/>
    </source>
</evidence>
<dbReference type="PRINTS" id="PR01958">
    <property type="entry name" value="S17BPHPHTASE"/>
</dbReference>
<comment type="pathway">
    <text evidence="2">Carbohydrate biosynthesis; Calvin cycle.</text>
</comment>
<dbReference type="Proteomes" id="UP000182264">
    <property type="component" value="Chromosome"/>
</dbReference>
<dbReference type="InterPro" id="IPR028343">
    <property type="entry name" value="FBPtase"/>
</dbReference>
<dbReference type="GO" id="GO:0005986">
    <property type="term" value="P:sucrose biosynthetic process"/>
    <property type="evidence" value="ECO:0007669"/>
    <property type="project" value="TreeGrafter"/>
</dbReference>
<dbReference type="InterPro" id="IPR033391">
    <property type="entry name" value="FBPase_N"/>
</dbReference>
<dbReference type="EC" id="3.1.3.11" evidence="9"/>
<feature type="binding site" evidence="9">
    <location>
        <position position="114"/>
    </location>
    <ligand>
        <name>Mg(2+)</name>
        <dbReference type="ChEBI" id="CHEBI:18420"/>
        <label>1</label>
    </ligand>
</feature>
<keyword evidence="7 9" id="KW-0460">Magnesium</keyword>
<keyword evidence="13" id="KW-1185">Reference proteome</keyword>
<keyword evidence="5 9" id="KW-0479">Metal-binding</keyword>
<dbReference type="PIRSF" id="PIRSF500210">
    <property type="entry name" value="FBPtase"/>
    <property type="match status" value="1"/>
</dbReference>
<feature type="binding site" evidence="9">
    <location>
        <position position="116"/>
    </location>
    <ligand>
        <name>Mg(2+)</name>
        <dbReference type="ChEBI" id="CHEBI:18420"/>
        <label>1</label>
    </ligand>
</feature>
<dbReference type="Gene3D" id="3.30.540.10">
    <property type="entry name" value="Fructose-1,6-Bisphosphatase, subunit A, domain 1"/>
    <property type="match status" value="1"/>
</dbReference>
<comment type="similarity">
    <text evidence="3 9">Belongs to the FBPase class 1 family.</text>
</comment>
<dbReference type="GO" id="GO:0006002">
    <property type="term" value="P:fructose 6-phosphate metabolic process"/>
    <property type="evidence" value="ECO:0007669"/>
    <property type="project" value="TreeGrafter"/>
</dbReference>
<dbReference type="CDD" id="cd00354">
    <property type="entry name" value="FBPase"/>
    <property type="match status" value="1"/>
</dbReference>
<accession>A0A1L3GJN5</accession>
<dbReference type="GO" id="GO:0030388">
    <property type="term" value="P:fructose 1,6-bisphosphate metabolic process"/>
    <property type="evidence" value="ECO:0007669"/>
    <property type="project" value="TreeGrafter"/>
</dbReference>
<comment type="cofactor">
    <cofactor evidence="9">
        <name>Mg(2+)</name>
        <dbReference type="ChEBI" id="CHEBI:18420"/>
    </cofactor>
    <text evidence="9">Binds 2 magnesium ions per subunit.</text>
</comment>
<evidence type="ECO:0000256" key="6">
    <source>
        <dbReference type="ARBA" id="ARBA00022801"/>
    </source>
</evidence>
<comment type="subunit">
    <text evidence="9">Homotetramer.</text>
</comment>
<dbReference type="GO" id="GO:0042132">
    <property type="term" value="F:fructose 1,6-bisphosphate 1-phosphatase activity"/>
    <property type="evidence" value="ECO:0007669"/>
    <property type="project" value="UniProtKB-UniRule"/>
</dbReference>
<proteinExistence type="inferred from homology"/>
<dbReference type="RefSeq" id="WP_072287967.1">
    <property type="nucleotide sequence ID" value="NZ_CP015455.1"/>
</dbReference>
<evidence type="ECO:0000256" key="9">
    <source>
        <dbReference type="HAMAP-Rule" id="MF_01855"/>
    </source>
</evidence>
<feature type="binding site" evidence="9">
    <location>
        <position position="93"/>
    </location>
    <ligand>
        <name>Mg(2+)</name>
        <dbReference type="ChEBI" id="CHEBI:18420"/>
        <label>1</label>
    </ligand>
</feature>
<dbReference type="GO" id="GO:0006000">
    <property type="term" value="P:fructose metabolic process"/>
    <property type="evidence" value="ECO:0007669"/>
    <property type="project" value="TreeGrafter"/>
</dbReference>
<protein>
    <recommendedName>
        <fullName evidence="9">Fructose-1,6-bisphosphatase class 1</fullName>
        <shortName evidence="9">FBPase class 1</shortName>
        <ecNumber evidence="9">3.1.3.11</ecNumber>
    </recommendedName>
    <alternativeName>
        <fullName evidence="9">D-fructose-1,6-bisphosphate 1-phosphohydrolase class 1</fullName>
    </alternativeName>
</protein>
<keyword evidence="8 9" id="KW-0119">Carbohydrate metabolism</keyword>